<accession>L5MAR8</accession>
<reference evidence="2" key="1">
    <citation type="journal article" date="2013" name="Science">
        <title>Comparative analysis of bat genomes provides insight into the evolution of flight and immunity.</title>
        <authorList>
            <person name="Zhang G."/>
            <person name="Cowled C."/>
            <person name="Shi Z."/>
            <person name="Huang Z."/>
            <person name="Bishop-Lilly K.A."/>
            <person name="Fang X."/>
            <person name="Wynne J.W."/>
            <person name="Xiong Z."/>
            <person name="Baker M.L."/>
            <person name="Zhao W."/>
            <person name="Tachedjian M."/>
            <person name="Zhu Y."/>
            <person name="Zhou P."/>
            <person name="Jiang X."/>
            <person name="Ng J."/>
            <person name="Yang L."/>
            <person name="Wu L."/>
            <person name="Xiao J."/>
            <person name="Feng Y."/>
            <person name="Chen Y."/>
            <person name="Sun X."/>
            <person name="Zhang Y."/>
            <person name="Marsh G.A."/>
            <person name="Crameri G."/>
            <person name="Broder C.C."/>
            <person name="Frey K.G."/>
            <person name="Wang L.F."/>
            <person name="Wang J."/>
        </authorList>
    </citation>
    <scope>NUCLEOTIDE SEQUENCE [LARGE SCALE GENOMIC DNA]</scope>
</reference>
<organism evidence="1 2">
    <name type="scientific">Myotis davidii</name>
    <name type="common">David's myotis</name>
    <dbReference type="NCBI Taxonomy" id="225400"/>
    <lineage>
        <taxon>Eukaryota</taxon>
        <taxon>Metazoa</taxon>
        <taxon>Chordata</taxon>
        <taxon>Craniata</taxon>
        <taxon>Vertebrata</taxon>
        <taxon>Euteleostomi</taxon>
        <taxon>Mammalia</taxon>
        <taxon>Eutheria</taxon>
        <taxon>Laurasiatheria</taxon>
        <taxon>Chiroptera</taxon>
        <taxon>Yangochiroptera</taxon>
        <taxon>Vespertilionidae</taxon>
        <taxon>Myotis</taxon>
    </lineage>
</organism>
<evidence type="ECO:0000313" key="2">
    <source>
        <dbReference type="Proteomes" id="UP000010556"/>
    </source>
</evidence>
<dbReference type="AlphaFoldDB" id="L5MAR8"/>
<gene>
    <name evidence="1" type="ORF">MDA_GLEAN10023463</name>
</gene>
<protein>
    <submittedName>
        <fullName evidence="1">Uncharacterized protein</fullName>
    </submittedName>
</protein>
<keyword evidence="2" id="KW-1185">Reference proteome</keyword>
<name>L5MAR8_MYODS</name>
<dbReference type="Proteomes" id="UP000010556">
    <property type="component" value="Unassembled WGS sequence"/>
</dbReference>
<sequence length="113" mass="12573">MEFIIENVVYHKHFSLSCRHTSFSRRFTEADPARAAFILGASHRGVLATGLLPGKAKEGLTLECSYILCSYAFTPGEPTELARNSQCQAPWLTCAAMREPCVLHVRSQGRETE</sequence>
<evidence type="ECO:0000313" key="1">
    <source>
        <dbReference type="EMBL" id="ELK35699.1"/>
    </source>
</evidence>
<proteinExistence type="predicted"/>
<dbReference type="EMBL" id="KB102330">
    <property type="protein sequence ID" value="ELK35699.1"/>
    <property type="molecule type" value="Genomic_DNA"/>
</dbReference>